<comment type="subcellular location">
    <subcellularLocation>
        <location evidence="1 7">Cell membrane</location>
        <topology evidence="1 7">Multi-pass membrane protein</topology>
    </subcellularLocation>
</comment>
<dbReference type="InterPro" id="IPR035906">
    <property type="entry name" value="MetI-like_sf"/>
</dbReference>
<evidence type="ECO:0000256" key="2">
    <source>
        <dbReference type="ARBA" id="ARBA00022448"/>
    </source>
</evidence>
<proteinExistence type="inferred from homology"/>
<reference evidence="9" key="2">
    <citation type="journal article" date="2021" name="PeerJ">
        <title>Extensive microbial diversity within the chicken gut microbiome revealed by metagenomics and culture.</title>
        <authorList>
            <person name="Gilroy R."/>
            <person name="Ravi A."/>
            <person name="Getino M."/>
            <person name="Pursley I."/>
            <person name="Horton D.L."/>
            <person name="Alikhan N.F."/>
            <person name="Baker D."/>
            <person name="Gharbi K."/>
            <person name="Hall N."/>
            <person name="Watson M."/>
            <person name="Adriaenssens E.M."/>
            <person name="Foster-Nyarko E."/>
            <person name="Jarju S."/>
            <person name="Secka A."/>
            <person name="Antonio M."/>
            <person name="Oren A."/>
            <person name="Chaudhuri R.R."/>
            <person name="La Ragione R."/>
            <person name="Hildebrand F."/>
            <person name="Pallen M.J."/>
        </authorList>
    </citation>
    <scope>NUCLEOTIDE SEQUENCE</scope>
    <source>
        <strain evidence="9">ChiHcec3-11533</strain>
    </source>
</reference>
<keyword evidence="3" id="KW-1003">Cell membrane</keyword>
<keyword evidence="4 7" id="KW-0812">Transmembrane</keyword>
<name>A0A9D1IBJ5_9FIRM</name>
<evidence type="ECO:0000256" key="6">
    <source>
        <dbReference type="ARBA" id="ARBA00023136"/>
    </source>
</evidence>
<feature type="domain" description="ABC transmembrane type-1" evidence="8">
    <location>
        <begin position="70"/>
        <end position="250"/>
    </location>
</feature>
<evidence type="ECO:0000256" key="7">
    <source>
        <dbReference type="RuleBase" id="RU363032"/>
    </source>
</evidence>
<dbReference type="PANTHER" id="PTHR30151:SF0">
    <property type="entry name" value="ABC TRANSPORTER PERMEASE PROTEIN MJ0413-RELATED"/>
    <property type="match status" value="1"/>
</dbReference>
<dbReference type="Pfam" id="PF00528">
    <property type="entry name" value="BPD_transp_1"/>
    <property type="match status" value="1"/>
</dbReference>
<dbReference type="Proteomes" id="UP000824072">
    <property type="component" value="Unassembled WGS sequence"/>
</dbReference>
<feature type="transmembrane region" description="Helical" evidence="7">
    <location>
        <begin position="203"/>
        <end position="221"/>
    </location>
</feature>
<keyword evidence="2 7" id="KW-0813">Transport</keyword>
<dbReference type="PROSITE" id="PS50928">
    <property type="entry name" value="ABC_TM1"/>
    <property type="match status" value="1"/>
</dbReference>
<dbReference type="GO" id="GO:0005886">
    <property type="term" value="C:plasma membrane"/>
    <property type="evidence" value="ECO:0007669"/>
    <property type="project" value="UniProtKB-SubCell"/>
</dbReference>
<accession>A0A9D1IBJ5</accession>
<evidence type="ECO:0000256" key="4">
    <source>
        <dbReference type="ARBA" id="ARBA00022692"/>
    </source>
</evidence>
<comment type="similarity">
    <text evidence="7">Belongs to the binding-protein-dependent transport system permease family.</text>
</comment>
<gene>
    <name evidence="9" type="ORF">IAB02_05390</name>
</gene>
<evidence type="ECO:0000256" key="1">
    <source>
        <dbReference type="ARBA" id="ARBA00004651"/>
    </source>
</evidence>
<evidence type="ECO:0000313" key="10">
    <source>
        <dbReference type="Proteomes" id="UP000824072"/>
    </source>
</evidence>
<evidence type="ECO:0000259" key="8">
    <source>
        <dbReference type="PROSITE" id="PS50928"/>
    </source>
</evidence>
<dbReference type="FunFam" id="1.10.3720.10:FF:000003">
    <property type="entry name" value="Aliphatic sulfonate ABC transporter permease"/>
    <property type="match status" value="1"/>
</dbReference>
<dbReference type="InterPro" id="IPR000515">
    <property type="entry name" value="MetI-like"/>
</dbReference>
<reference evidence="9" key="1">
    <citation type="submission" date="2020-10" db="EMBL/GenBank/DDBJ databases">
        <authorList>
            <person name="Gilroy R."/>
        </authorList>
    </citation>
    <scope>NUCLEOTIDE SEQUENCE</scope>
    <source>
        <strain evidence="9">ChiHcec3-11533</strain>
    </source>
</reference>
<organism evidence="9 10">
    <name type="scientific">Candidatus Pullichristensenella excrementigallinarum</name>
    <dbReference type="NCBI Taxonomy" id="2840907"/>
    <lineage>
        <taxon>Bacteria</taxon>
        <taxon>Bacillati</taxon>
        <taxon>Bacillota</taxon>
        <taxon>Clostridia</taxon>
        <taxon>Candidatus Pullichristensenella</taxon>
    </lineage>
</organism>
<dbReference type="GO" id="GO:0042918">
    <property type="term" value="P:alkanesulfonate transmembrane transport"/>
    <property type="evidence" value="ECO:0007669"/>
    <property type="project" value="UniProtKB-ARBA"/>
</dbReference>
<feature type="transmembrane region" description="Helical" evidence="7">
    <location>
        <begin position="111"/>
        <end position="130"/>
    </location>
</feature>
<evidence type="ECO:0000256" key="5">
    <source>
        <dbReference type="ARBA" id="ARBA00022989"/>
    </source>
</evidence>
<evidence type="ECO:0000256" key="3">
    <source>
        <dbReference type="ARBA" id="ARBA00022475"/>
    </source>
</evidence>
<comment type="caution">
    <text evidence="9">The sequence shown here is derived from an EMBL/GenBank/DDBJ whole genome shotgun (WGS) entry which is preliminary data.</text>
</comment>
<dbReference type="Gene3D" id="1.10.3720.10">
    <property type="entry name" value="MetI-like"/>
    <property type="match status" value="1"/>
</dbReference>
<dbReference type="CDD" id="cd06261">
    <property type="entry name" value="TM_PBP2"/>
    <property type="match status" value="1"/>
</dbReference>
<protein>
    <submittedName>
        <fullName evidence="9">ABC transporter permease</fullName>
    </submittedName>
</protein>
<evidence type="ECO:0000313" key="9">
    <source>
        <dbReference type="EMBL" id="HIU33978.1"/>
    </source>
</evidence>
<sequence length="266" mass="29579">MNSNPSARAPRKSRSWGNILKPLALLALILLGWHFAARAQIWSSYVLPSPEKVWNTLWQMLRDGSALRDILVSLRRVAIGYGIAFGLAFSLGLGFAYSRNLTQWLGPFLEFFRNVPPIALIALLILWFGIGEVPKIVIIVLASFFPMFLNIRRGFEQADEKLIEVGRSLGFSRSKLFFRIVLPCAAGDVLVGMRIGLGYSYRAIIGAEMIAAASGLGRMIVYAQQMSRSDKVIIGILLIGLIGCATDWLFSLGLRWFSRRRGETLG</sequence>
<feature type="transmembrane region" description="Helical" evidence="7">
    <location>
        <begin position="78"/>
        <end position="99"/>
    </location>
</feature>
<dbReference type="AlphaFoldDB" id="A0A9D1IBJ5"/>
<dbReference type="SUPFAM" id="SSF161098">
    <property type="entry name" value="MetI-like"/>
    <property type="match status" value="1"/>
</dbReference>
<dbReference type="EMBL" id="DVMU01000119">
    <property type="protein sequence ID" value="HIU33978.1"/>
    <property type="molecule type" value="Genomic_DNA"/>
</dbReference>
<keyword evidence="5 7" id="KW-1133">Transmembrane helix</keyword>
<feature type="transmembrane region" description="Helical" evidence="7">
    <location>
        <begin position="233"/>
        <end position="257"/>
    </location>
</feature>
<dbReference type="PANTHER" id="PTHR30151">
    <property type="entry name" value="ALKANE SULFONATE ABC TRANSPORTER-RELATED, MEMBRANE SUBUNIT"/>
    <property type="match status" value="1"/>
</dbReference>
<keyword evidence="6 7" id="KW-0472">Membrane</keyword>